<evidence type="ECO:0000256" key="1">
    <source>
        <dbReference type="SAM" id="SignalP"/>
    </source>
</evidence>
<evidence type="ECO:0000313" key="3">
    <source>
        <dbReference type="Proteomes" id="UP000233782"/>
    </source>
</evidence>
<gene>
    <name evidence="2" type="ORF">BD749_3015</name>
</gene>
<sequence length="285" mass="32187">MPLYLYSLLFIMLTACGSKAEQPAANIPEIVAEPEVLVHPEGKTIAERFSPPKGYARVLQSENSFGAYLQHFQLKLYGAQVHYYNGAVKPNDGIYDAVLDIDVGNRDLQQCADAVMRLRAEYLYGQERYDAIHFNFTSGFRADYSKWRQGYRINVRGNDCSWVKKAAPSNAYTSFKDYLQVVFTYAGTLSLEKEMKAGSINDMQVGNVFIKGGSPGHAVIVMDMATHNETGEKLFLLAQSYMPAQEIQILKNPMNPGISPWYSTNFSGPLFTPEWTFQRSHLKRF</sequence>
<dbReference type="OrthoDB" id="5511471at2"/>
<dbReference type="InterPro" id="IPR032315">
    <property type="entry name" value="DUF4846"/>
</dbReference>
<dbReference type="AlphaFoldDB" id="A0A2N3U8W4"/>
<feature type="signal peptide" evidence="1">
    <location>
        <begin position="1"/>
        <end position="20"/>
    </location>
</feature>
<dbReference type="Pfam" id="PF16138">
    <property type="entry name" value="DUF4846"/>
    <property type="match status" value="1"/>
</dbReference>
<keyword evidence="1" id="KW-0732">Signal</keyword>
<reference evidence="2 3" key="1">
    <citation type="submission" date="2017-12" db="EMBL/GenBank/DDBJ databases">
        <title>Genomic Encyclopedia of Type Strains, Phase III (KMG-III): the genomes of soil and plant-associated and newly described type strains.</title>
        <authorList>
            <person name="Whitman W."/>
        </authorList>
    </citation>
    <scope>NUCLEOTIDE SEQUENCE [LARGE SCALE GENOMIC DNA]</scope>
    <source>
        <strain evidence="2 3">LP43</strain>
    </source>
</reference>
<dbReference type="Proteomes" id="UP000233782">
    <property type="component" value="Unassembled WGS sequence"/>
</dbReference>
<name>A0A2N3U8W4_9BACT</name>
<organism evidence="2 3">
    <name type="scientific">Pontibacter ramchanderi</name>
    <dbReference type="NCBI Taxonomy" id="1179743"/>
    <lineage>
        <taxon>Bacteria</taxon>
        <taxon>Pseudomonadati</taxon>
        <taxon>Bacteroidota</taxon>
        <taxon>Cytophagia</taxon>
        <taxon>Cytophagales</taxon>
        <taxon>Hymenobacteraceae</taxon>
        <taxon>Pontibacter</taxon>
    </lineage>
</organism>
<protein>
    <submittedName>
        <fullName evidence="2">Uncharacterized protein DUF4846</fullName>
    </submittedName>
</protein>
<proteinExistence type="predicted"/>
<feature type="chain" id="PRO_5014729860" evidence="1">
    <location>
        <begin position="21"/>
        <end position="285"/>
    </location>
</feature>
<accession>A0A2N3U8W4</accession>
<dbReference type="EMBL" id="PJMU01000003">
    <property type="protein sequence ID" value="PKV63176.1"/>
    <property type="molecule type" value="Genomic_DNA"/>
</dbReference>
<dbReference type="RefSeq" id="WP_101445734.1">
    <property type="nucleotide sequence ID" value="NZ_PJMU01000003.1"/>
</dbReference>
<comment type="caution">
    <text evidence="2">The sequence shown here is derived from an EMBL/GenBank/DDBJ whole genome shotgun (WGS) entry which is preliminary data.</text>
</comment>
<evidence type="ECO:0000313" key="2">
    <source>
        <dbReference type="EMBL" id="PKV63176.1"/>
    </source>
</evidence>
<keyword evidence="3" id="KW-1185">Reference proteome</keyword>